<dbReference type="AlphaFoldDB" id="A0A1E3HXH2"/>
<feature type="compositionally biased region" description="Basic and acidic residues" evidence="1">
    <location>
        <begin position="157"/>
        <end position="167"/>
    </location>
</feature>
<dbReference type="EMBL" id="AWGJ01000004">
    <property type="protein sequence ID" value="ODN81028.1"/>
    <property type="molecule type" value="Genomic_DNA"/>
</dbReference>
<feature type="compositionally biased region" description="Low complexity" evidence="1">
    <location>
        <begin position="234"/>
        <end position="272"/>
    </location>
</feature>
<dbReference type="OrthoDB" id="2564831at2759"/>
<feature type="compositionally biased region" description="Low complexity" evidence="1">
    <location>
        <begin position="1"/>
        <end position="16"/>
    </location>
</feature>
<comment type="caution">
    <text evidence="2">The sequence shown here is derived from an EMBL/GenBank/DDBJ whole genome shotgun (WGS) entry which is preliminary data.</text>
</comment>
<feature type="compositionally biased region" description="Polar residues" evidence="1">
    <location>
        <begin position="127"/>
        <end position="139"/>
    </location>
</feature>
<feature type="region of interest" description="Disordered" evidence="1">
    <location>
        <begin position="435"/>
        <end position="478"/>
    </location>
</feature>
<dbReference type="RefSeq" id="XP_018995594.1">
    <property type="nucleotide sequence ID" value="XM_019136925.1"/>
</dbReference>
<feature type="compositionally biased region" description="Pro residues" evidence="1">
    <location>
        <begin position="445"/>
        <end position="459"/>
    </location>
</feature>
<feature type="compositionally biased region" description="Polar residues" evidence="1">
    <location>
        <begin position="31"/>
        <end position="55"/>
    </location>
</feature>
<feature type="compositionally biased region" description="Low complexity" evidence="1">
    <location>
        <begin position="97"/>
        <end position="106"/>
    </location>
</feature>
<proteinExistence type="predicted"/>
<evidence type="ECO:0000313" key="2">
    <source>
        <dbReference type="EMBL" id="ODN81028.1"/>
    </source>
</evidence>
<feature type="compositionally biased region" description="Basic and acidic residues" evidence="1">
    <location>
        <begin position="630"/>
        <end position="675"/>
    </location>
</feature>
<feature type="compositionally biased region" description="Polar residues" evidence="1">
    <location>
        <begin position="215"/>
        <end position="233"/>
    </location>
</feature>
<evidence type="ECO:0000256" key="1">
    <source>
        <dbReference type="SAM" id="MobiDB-lite"/>
    </source>
</evidence>
<evidence type="ECO:0000313" key="3">
    <source>
        <dbReference type="Proteomes" id="UP000094065"/>
    </source>
</evidence>
<protein>
    <submittedName>
        <fullName evidence="2">Uncharacterized protein</fullName>
    </submittedName>
</protein>
<feature type="compositionally biased region" description="Low complexity" evidence="1">
    <location>
        <begin position="435"/>
        <end position="444"/>
    </location>
</feature>
<sequence length="682" mass="75035">MPSFSSSSAPAPGASFLDFRTPKSPKRLFTLGSSASSSHPPLPMSTSTVGHSRTPSDLGFGVTVVKTPREAAASSMKQAAGLITPPSKPPPLPPMPSLNSLPTLPSQARYPQPSSKNHPHSAHAYGHQSNKSVDNSYTFTAKLERSAVPERSTSTRADLRAGLEPRLGRGLAKSPSAAPVLGERIKDRIEAKDTVGPMPITPNRRSAKSPFLSPGPSTVHTHTRLNSHASFLNSPPVSYHSRSSSVGGRSQRSSAMTSGSSGSGKESSSSSIPPSPILKRPSMSHRTTIKPPPRTPSKPDTPFHATLLSLTRKPLPRLPTGEQESVTLVNIESAYSLSDPAKNENVTLPLEVLREGGGYLGEWVQGCLIVQEEEERRTREKEREQREEREVLMKERERKMPAMTDGESAEESDLESDYELNLLREEYLKSIHVAPSPDSSFSTLPPFPSPPLRFNPITPPSSHLPLPKSPKPSGYKRAQTRNQYTQLISKPRTPGSSNEPVVPPLAYEISMIGEKGSTPPLNVRRKAQRLSLQLRAEVENKEKGMFTEMRVFLTREAGAYHQITHRLLSGDWPEFTPSLKARTEKELLWLGMKELVEELKRPVLGPLLSESSEGKGSGLGLDIDLRDVRPFGTRGEEQGRQVRSERPEEREREREERKSGTPSGRWRERAREKSLVLRGGYI</sequence>
<feature type="compositionally biased region" description="Pro residues" evidence="1">
    <location>
        <begin position="86"/>
        <end position="96"/>
    </location>
</feature>
<gene>
    <name evidence="2" type="ORF">L202_03128</name>
</gene>
<feature type="region of interest" description="Disordered" evidence="1">
    <location>
        <begin position="1"/>
        <end position="304"/>
    </location>
</feature>
<feature type="compositionally biased region" description="Basic and acidic residues" evidence="1">
    <location>
        <begin position="183"/>
        <end position="193"/>
    </location>
</feature>
<organism evidence="2 3">
    <name type="scientific">Cryptococcus amylolentus CBS 6039</name>
    <dbReference type="NCBI Taxonomy" id="1295533"/>
    <lineage>
        <taxon>Eukaryota</taxon>
        <taxon>Fungi</taxon>
        <taxon>Dikarya</taxon>
        <taxon>Basidiomycota</taxon>
        <taxon>Agaricomycotina</taxon>
        <taxon>Tremellomycetes</taxon>
        <taxon>Tremellales</taxon>
        <taxon>Cryptococcaceae</taxon>
        <taxon>Cryptococcus</taxon>
    </lineage>
</organism>
<reference evidence="2 3" key="1">
    <citation type="submission" date="2016-06" db="EMBL/GenBank/DDBJ databases">
        <title>Evolution of pathogenesis and genome organization in the Tremellales.</title>
        <authorList>
            <person name="Cuomo C."/>
            <person name="Litvintseva A."/>
            <person name="Heitman J."/>
            <person name="Chen Y."/>
            <person name="Sun S."/>
            <person name="Springer D."/>
            <person name="Dromer F."/>
            <person name="Young S."/>
            <person name="Zeng Q."/>
            <person name="Chapman S."/>
            <person name="Gujja S."/>
            <person name="Saif S."/>
            <person name="Birren B."/>
        </authorList>
    </citation>
    <scope>NUCLEOTIDE SEQUENCE [LARGE SCALE GENOMIC DNA]</scope>
    <source>
        <strain evidence="2 3">CBS 6039</strain>
    </source>
</reference>
<feature type="region of interest" description="Disordered" evidence="1">
    <location>
        <begin position="630"/>
        <end position="682"/>
    </location>
</feature>
<dbReference type="GeneID" id="30154437"/>
<dbReference type="Proteomes" id="UP000094065">
    <property type="component" value="Unassembled WGS sequence"/>
</dbReference>
<name>A0A1E3HXH2_9TREE</name>
<accession>A0A1E3HXH2</accession>
<keyword evidence="3" id="KW-1185">Reference proteome</keyword>